<keyword evidence="1" id="KW-0472">Membrane</keyword>
<feature type="transmembrane region" description="Helical" evidence="1">
    <location>
        <begin position="6"/>
        <end position="25"/>
    </location>
</feature>
<keyword evidence="1" id="KW-0812">Transmembrane</keyword>
<keyword evidence="1" id="KW-1133">Transmembrane helix</keyword>
<dbReference type="Proteomes" id="UP000243426">
    <property type="component" value="Chromosome I"/>
</dbReference>
<name>A0A1H1XE95_9GAMM</name>
<accession>A0A1H1XE95</accession>
<evidence type="ECO:0000313" key="2">
    <source>
        <dbReference type="EMBL" id="SDT07617.1"/>
    </source>
</evidence>
<dbReference type="AlphaFoldDB" id="A0A1H1XE95"/>
<protein>
    <recommendedName>
        <fullName evidence="4">DUF2909 domain-containing protein</fullName>
    </recommendedName>
</protein>
<dbReference type="RefSeq" id="WP_090275574.1">
    <property type="nucleotide sequence ID" value="NZ_LT629748.1"/>
</dbReference>
<evidence type="ECO:0000313" key="3">
    <source>
        <dbReference type="Proteomes" id="UP000243426"/>
    </source>
</evidence>
<dbReference type="OrthoDB" id="7028362at2"/>
<evidence type="ECO:0008006" key="4">
    <source>
        <dbReference type="Google" id="ProtNLM"/>
    </source>
</evidence>
<proteinExistence type="predicted"/>
<dbReference type="STRING" id="797277.SAMN05216198_3594"/>
<sequence length="69" mass="7605">MWLKIIILVLLAAIIISLFSGALFLRNAESGSSLVNALTLRISLTVVLILLIAWGLWSGQLHWGAPWLH</sequence>
<evidence type="ECO:0000256" key="1">
    <source>
        <dbReference type="SAM" id="Phobius"/>
    </source>
</evidence>
<dbReference type="InterPro" id="IPR021313">
    <property type="entry name" value="DUF2909"/>
</dbReference>
<dbReference type="Pfam" id="PF11137">
    <property type="entry name" value="DUF2909"/>
    <property type="match status" value="1"/>
</dbReference>
<organism evidence="2 3">
    <name type="scientific">Halopseudomonas litoralis</name>
    <dbReference type="NCBI Taxonomy" id="797277"/>
    <lineage>
        <taxon>Bacteria</taxon>
        <taxon>Pseudomonadati</taxon>
        <taxon>Pseudomonadota</taxon>
        <taxon>Gammaproteobacteria</taxon>
        <taxon>Pseudomonadales</taxon>
        <taxon>Pseudomonadaceae</taxon>
        <taxon>Halopseudomonas</taxon>
    </lineage>
</organism>
<gene>
    <name evidence="2" type="ORF">SAMN05216198_3594</name>
</gene>
<keyword evidence="3" id="KW-1185">Reference proteome</keyword>
<feature type="transmembrane region" description="Helical" evidence="1">
    <location>
        <begin position="37"/>
        <end position="57"/>
    </location>
</feature>
<dbReference type="EMBL" id="LT629748">
    <property type="protein sequence ID" value="SDT07617.1"/>
    <property type="molecule type" value="Genomic_DNA"/>
</dbReference>
<reference evidence="3" key="1">
    <citation type="submission" date="2016-10" db="EMBL/GenBank/DDBJ databases">
        <authorList>
            <person name="Varghese N."/>
            <person name="Submissions S."/>
        </authorList>
    </citation>
    <scope>NUCLEOTIDE SEQUENCE [LARGE SCALE GENOMIC DNA]</scope>
    <source>
        <strain evidence="3">2SM5</strain>
    </source>
</reference>